<dbReference type="AlphaFoldDB" id="A0A165FHD0"/>
<reference evidence="1 2" key="1">
    <citation type="journal article" date="2016" name="Mol. Biol. Evol.">
        <title>Comparative Genomics of Early-Diverging Mushroom-Forming Fungi Provides Insights into the Origins of Lignocellulose Decay Capabilities.</title>
        <authorList>
            <person name="Nagy L.G."/>
            <person name="Riley R."/>
            <person name="Tritt A."/>
            <person name="Adam C."/>
            <person name="Daum C."/>
            <person name="Floudas D."/>
            <person name="Sun H."/>
            <person name="Yadav J.S."/>
            <person name="Pangilinan J."/>
            <person name="Larsson K.H."/>
            <person name="Matsuura K."/>
            <person name="Barry K."/>
            <person name="Labutti K."/>
            <person name="Kuo R."/>
            <person name="Ohm R.A."/>
            <person name="Bhattacharya S.S."/>
            <person name="Shirouzu T."/>
            <person name="Yoshinaga Y."/>
            <person name="Martin F.M."/>
            <person name="Grigoriev I.V."/>
            <person name="Hibbett D.S."/>
        </authorList>
    </citation>
    <scope>NUCLEOTIDE SEQUENCE [LARGE SCALE GENOMIC DNA]</scope>
    <source>
        <strain evidence="1 2">HHB12733</strain>
    </source>
</reference>
<evidence type="ECO:0000313" key="1">
    <source>
        <dbReference type="EMBL" id="KZT56750.1"/>
    </source>
</evidence>
<proteinExistence type="predicted"/>
<name>A0A165FHD0_9BASI</name>
<keyword evidence="2" id="KW-1185">Reference proteome</keyword>
<organism evidence="1 2">
    <name type="scientific">Calocera cornea HHB12733</name>
    <dbReference type="NCBI Taxonomy" id="1353952"/>
    <lineage>
        <taxon>Eukaryota</taxon>
        <taxon>Fungi</taxon>
        <taxon>Dikarya</taxon>
        <taxon>Basidiomycota</taxon>
        <taxon>Agaricomycotina</taxon>
        <taxon>Dacrymycetes</taxon>
        <taxon>Dacrymycetales</taxon>
        <taxon>Dacrymycetaceae</taxon>
        <taxon>Calocera</taxon>
    </lineage>
</organism>
<dbReference type="InParanoid" id="A0A165FHD0"/>
<sequence>MLNFSINPDAIVHNDKSQICGRSSKRLKRSGCLHRTESAVCSMRCDCHGQGHISALTTQGDNLRDCRATRRSRGSSSDTGQRA</sequence>
<protein>
    <submittedName>
        <fullName evidence="1">Uncharacterized protein</fullName>
    </submittedName>
</protein>
<evidence type="ECO:0000313" key="2">
    <source>
        <dbReference type="Proteomes" id="UP000076842"/>
    </source>
</evidence>
<gene>
    <name evidence="1" type="ORF">CALCODRAFT_309361</name>
</gene>
<accession>A0A165FHD0</accession>
<dbReference type="Proteomes" id="UP000076842">
    <property type="component" value="Unassembled WGS sequence"/>
</dbReference>
<dbReference type="EMBL" id="KV423973">
    <property type="protein sequence ID" value="KZT56750.1"/>
    <property type="molecule type" value="Genomic_DNA"/>
</dbReference>